<dbReference type="EMBL" id="JAENIL010000005">
    <property type="protein sequence ID" value="MBK1876005.1"/>
    <property type="molecule type" value="Genomic_DNA"/>
</dbReference>
<evidence type="ECO:0000313" key="1">
    <source>
        <dbReference type="EMBL" id="MBK1876005.1"/>
    </source>
</evidence>
<dbReference type="RefSeq" id="WP_378924031.1">
    <property type="nucleotide sequence ID" value="NZ_JBHLTO010000002.1"/>
</dbReference>
<comment type="caution">
    <text evidence="1">The sequence shown here is derived from an EMBL/GenBank/DDBJ whole genome shotgun (WGS) entry which is preliminary data.</text>
</comment>
<dbReference type="Proteomes" id="UP000617628">
    <property type="component" value="Unassembled WGS sequence"/>
</dbReference>
<gene>
    <name evidence="1" type="ORF">JIN87_03940</name>
</gene>
<sequence>MARIRSLVTCFSCDAHLGESSDDQVSLRFRCLMAQCCGMLDLCSLLLSRFSKANLCWLVVLAGCGGTHDALETQTIYDSEEGPVKGWSHIVSDPDAFPLIASEVEHYAVDERSMERDAELGGAQVFRTTLVRKLSDWGRQHANGLEPLFVESPIRVGDLHSVHVTLKVHSEGSVIPDPAQLREHYGAHLSQDQIDALDEGVACLGFTFVEAGYNDQSSESLNAFYFVSFDPETDLNQWGELEILLEDFTFGFEKNYSLREVERDEVLDREFVGFRINPEGTGGKVARNFLNESWDGSVPELYKETSISLRRIEVLKTNGEE</sequence>
<reference evidence="1" key="1">
    <citation type="submission" date="2021-01" db="EMBL/GenBank/DDBJ databases">
        <title>Modified the classification status of verrucomicrobia.</title>
        <authorList>
            <person name="Feng X."/>
        </authorList>
    </citation>
    <scope>NUCLEOTIDE SEQUENCE</scope>
    <source>
        <strain evidence="1">KCTC 13126</strain>
    </source>
</reference>
<proteinExistence type="predicted"/>
<dbReference type="AlphaFoldDB" id="A0A934VPN7"/>
<name>A0A934VPN7_9BACT</name>
<keyword evidence="2" id="KW-1185">Reference proteome</keyword>
<protein>
    <submittedName>
        <fullName evidence="1">Uncharacterized protein</fullName>
    </submittedName>
</protein>
<evidence type="ECO:0000313" key="2">
    <source>
        <dbReference type="Proteomes" id="UP000617628"/>
    </source>
</evidence>
<organism evidence="1 2">
    <name type="scientific">Pelagicoccus mobilis</name>
    <dbReference type="NCBI Taxonomy" id="415221"/>
    <lineage>
        <taxon>Bacteria</taxon>
        <taxon>Pseudomonadati</taxon>
        <taxon>Verrucomicrobiota</taxon>
        <taxon>Opitutia</taxon>
        <taxon>Puniceicoccales</taxon>
        <taxon>Pelagicoccaceae</taxon>
        <taxon>Pelagicoccus</taxon>
    </lineage>
</organism>
<accession>A0A934VPN7</accession>